<accession>A0ABP4B4E6</accession>
<dbReference type="Gene3D" id="3.30.200.20">
    <property type="entry name" value="Phosphorylase Kinase, domain 1"/>
    <property type="match status" value="1"/>
</dbReference>
<dbReference type="Gene3D" id="3.90.1200.10">
    <property type="match status" value="1"/>
</dbReference>
<comment type="caution">
    <text evidence="2">The sequence shown here is derived from an EMBL/GenBank/DDBJ whole genome shotgun (WGS) entry which is preliminary data.</text>
</comment>
<dbReference type="InterPro" id="IPR051678">
    <property type="entry name" value="AGP_Transferase"/>
</dbReference>
<dbReference type="InterPro" id="IPR002575">
    <property type="entry name" value="Aminoglycoside_PTrfase"/>
</dbReference>
<dbReference type="Proteomes" id="UP001501578">
    <property type="component" value="Unassembled WGS sequence"/>
</dbReference>
<dbReference type="EMBL" id="BAAAHQ010000035">
    <property type="protein sequence ID" value="GAA0943845.1"/>
    <property type="molecule type" value="Genomic_DNA"/>
</dbReference>
<organism evidence="2 3">
    <name type="scientific">Nonomuraea longicatena</name>
    <dbReference type="NCBI Taxonomy" id="83682"/>
    <lineage>
        <taxon>Bacteria</taxon>
        <taxon>Bacillati</taxon>
        <taxon>Actinomycetota</taxon>
        <taxon>Actinomycetes</taxon>
        <taxon>Streptosporangiales</taxon>
        <taxon>Streptosporangiaceae</taxon>
        <taxon>Nonomuraea</taxon>
    </lineage>
</organism>
<evidence type="ECO:0000313" key="2">
    <source>
        <dbReference type="EMBL" id="GAA0943845.1"/>
    </source>
</evidence>
<protein>
    <recommendedName>
        <fullName evidence="1">Aminoglycoside phosphotransferase domain-containing protein</fullName>
    </recommendedName>
</protein>
<evidence type="ECO:0000313" key="3">
    <source>
        <dbReference type="Proteomes" id="UP001501578"/>
    </source>
</evidence>
<proteinExistence type="predicted"/>
<dbReference type="InterPro" id="IPR011009">
    <property type="entry name" value="Kinase-like_dom_sf"/>
</dbReference>
<name>A0ABP4B4E6_9ACTN</name>
<feature type="domain" description="Aminoglycoside phosphotransferase" evidence="1">
    <location>
        <begin position="19"/>
        <end position="220"/>
    </location>
</feature>
<keyword evidence="3" id="KW-1185">Reference proteome</keyword>
<reference evidence="3" key="1">
    <citation type="journal article" date="2019" name="Int. J. Syst. Evol. Microbiol.">
        <title>The Global Catalogue of Microorganisms (GCM) 10K type strain sequencing project: providing services to taxonomists for standard genome sequencing and annotation.</title>
        <authorList>
            <consortium name="The Broad Institute Genomics Platform"/>
            <consortium name="The Broad Institute Genome Sequencing Center for Infectious Disease"/>
            <person name="Wu L."/>
            <person name="Ma J."/>
        </authorList>
    </citation>
    <scope>NUCLEOTIDE SEQUENCE [LARGE SCALE GENOMIC DNA]</scope>
    <source>
        <strain evidence="3">JCM 11136</strain>
    </source>
</reference>
<sequence>MSVATLIQSALGLDRPPVLRPIGEGGEHHSWWVDDHYVARLAPDREAGLRLRRELALRDLIRPYTDVPLPRSAGHGEWAPGCDFTVDTRLDGASGEDRPLSPDGTRQLAALLRALRTIPAGPLAELGVPAGEPIPWQRLAADAEAARHRLDHREPLRAPAPPAVPPVLVHADLKGEHLLVRPDGTLAGVLDWTDALVADPALDVAGLAISVGARAAALIAAGAGHTPETVAAGVFLARCETLIRLDERLRDESDSPLPLLRAQSSRAWE</sequence>
<dbReference type="PANTHER" id="PTHR21310:SF15">
    <property type="entry name" value="AMINOGLYCOSIDE PHOSPHOTRANSFERASE DOMAIN-CONTAINING PROTEIN"/>
    <property type="match status" value="1"/>
</dbReference>
<dbReference type="Pfam" id="PF01636">
    <property type="entry name" value="APH"/>
    <property type="match status" value="1"/>
</dbReference>
<gene>
    <name evidence="2" type="ORF">GCM10009560_57550</name>
</gene>
<dbReference type="SUPFAM" id="SSF56112">
    <property type="entry name" value="Protein kinase-like (PK-like)"/>
    <property type="match status" value="1"/>
</dbReference>
<evidence type="ECO:0000259" key="1">
    <source>
        <dbReference type="Pfam" id="PF01636"/>
    </source>
</evidence>
<dbReference type="RefSeq" id="WP_343953222.1">
    <property type="nucleotide sequence ID" value="NZ_BAAAHQ010000035.1"/>
</dbReference>
<dbReference type="PANTHER" id="PTHR21310">
    <property type="entry name" value="AMINOGLYCOSIDE PHOSPHOTRANSFERASE-RELATED-RELATED"/>
    <property type="match status" value="1"/>
</dbReference>